<organism evidence="1 2">
    <name type="scientific">Trichogramma kaykai</name>
    <dbReference type="NCBI Taxonomy" id="54128"/>
    <lineage>
        <taxon>Eukaryota</taxon>
        <taxon>Metazoa</taxon>
        <taxon>Ecdysozoa</taxon>
        <taxon>Arthropoda</taxon>
        <taxon>Hexapoda</taxon>
        <taxon>Insecta</taxon>
        <taxon>Pterygota</taxon>
        <taxon>Neoptera</taxon>
        <taxon>Endopterygota</taxon>
        <taxon>Hymenoptera</taxon>
        <taxon>Apocrita</taxon>
        <taxon>Proctotrupomorpha</taxon>
        <taxon>Chalcidoidea</taxon>
        <taxon>Trichogrammatidae</taxon>
        <taxon>Trichogramma</taxon>
    </lineage>
</organism>
<dbReference type="AlphaFoldDB" id="A0ABD2X5H8"/>
<keyword evidence="2" id="KW-1185">Reference proteome</keyword>
<reference evidence="1 2" key="1">
    <citation type="journal article" date="2024" name="bioRxiv">
        <title>A reference genome for Trichogramma kaykai: A tiny desert-dwelling parasitoid wasp with competing sex-ratio distorters.</title>
        <authorList>
            <person name="Culotta J."/>
            <person name="Lindsey A.R."/>
        </authorList>
    </citation>
    <scope>NUCLEOTIDE SEQUENCE [LARGE SCALE GENOMIC DNA]</scope>
    <source>
        <strain evidence="1 2">KSX58</strain>
    </source>
</reference>
<evidence type="ECO:0000313" key="2">
    <source>
        <dbReference type="Proteomes" id="UP001627154"/>
    </source>
</evidence>
<gene>
    <name evidence="1" type="ORF">TKK_006393</name>
</gene>
<protein>
    <submittedName>
        <fullName evidence="1">Uncharacterized protein</fullName>
    </submittedName>
</protein>
<sequence length="134" mass="15617">MLFRSLHVYNIYKRRGCESSQQLKQRNAWIAHRKRRPKDSQVSSPSSNATVTGCEMDARVQIYIYIYTSSGERENKTNYLPRESINARGDRKLTDVRILCMELRSSLFLSLSSFGRFFVFVSPFSLALNHDVRD</sequence>
<proteinExistence type="predicted"/>
<evidence type="ECO:0000313" key="1">
    <source>
        <dbReference type="EMBL" id="KAL3400552.1"/>
    </source>
</evidence>
<dbReference type="Proteomes" id="UP001627154">
    <property type="component" value="Unassembled WGS sequence"/>
</dbReference>
<name>A0ABD2X5H8_9HYME</name>
<accession>A0ABD2X5H8</accession>
<comment type="caution">
    <text evidence="1">The sequence shown here is derived from an EMBL/GenBank/DDBJ whole genome shotgun (WGS) entry which is preliminary data.</text>
</comment>
<dbReference type="EMBL" id="JBJJXI010000051">
    <property type="protein sequence ID" value="KAL3400552.1"/>
    <property type="molecule type" value="Genomic_DNA"/>
</dbReference>